<dbReference type="AlphaFoldDB" id="A0A9E2KZT2"/>
<reference evidence="1" key="2">
    <citation type="submission" date="2021-04" db="EMBL/GenBank/DDBJ databases">
        <authorList>
            <person name="Gilroy R."/>
        </authorList>
    </citation>
    <scope>NUCLEOTIDE SEQUENCE</scope>
    <source>
        <strain evidence="1">A6-441</strain>
    </source>
</reference>
<comment type="caution">
    <text evidence="1">The sequence shown here is derived from an EMBL/GenBank/DDBJ whole genome shotgun (WGS) entry which is preliminary data.</text>
</comment>
<accession>A0A9E2KZT2</accession>
<dbReference type="EMBL" id="JAHLFN010000073">
    <property type="protein sequence ID" value="MBU3842924.1"/>
    <property type="molecule type" value="Genomic_DNA"/>
</dbReference>
<evidence type="ECO:0000313" key="1">
    <source>
        <dbReference type="EMBL" id="MBU3842924.1"/>
    </source>
</evidence>
<sequence length="279" mass="32795">MGYILHKGKVMQISEDRKYKGYCSQNCKSSYTYDGQKYCAPFCDEAYKRLAECYEAEKPIKFLKEFSGFIKTKEEIKDEYRLRWGHLYKFKGFTYKRGKIFVCIIGETNSKEEYPQEYFDWEDLEEKANLFMKKNIISNNTNSGDIIVQGSVEKTIINGKVYKGNNIKISNNQVFVDGKLVNEALNDEKNIKKDLFQDIEDRGIGYIGVLESIIKEIESYGNETILKECSLPNKTWEETKEEYIRYYTDDTFETYWLWTSIAELSNNLAEAFRLAMNNQ</sequence>
<proteinExistence type="predicted"/>
<evidence type="ECO:0000313" key="2">
    <source>
        <dbReference type="Proteomes" id="UP000724657"/>
    </source>
</evidence>
<dbReference type="Proteomes" id="UP000724657">
    <property type="component" value="Unassembled WGS sequence"/>
</dbReference>
<protein>
    <submittedName>
        <fullName evidence="1">Uncharacterized protein</fullName>
    </submittedName>
</protein>
<organism evidence="1 2">
    <name type="scientific">Candidatus Fusobacterium pullicola</name>
    <dbReference type="NCBI Taxonomy" id="2838601"/>
    <lineage>
        <taxon>Bacteria</taxon>
        <taxon>Fusobacteriati</taxon>
        <taxon>Fusobacteriota</taxon>
        <taxon>Fusobacteriia</taxon>
        <taxon>Fusobacteriales</taxon>
        <taxon>Fusobacteriaceae</taxon>
        <taxon>Fusobacterium</taxon>
    </lineage>
</organism>
<name>A0A9E2KZT2_9FUSO</name>
<reference evidence="1" key="1">
    <citation type="journal article" date="2021" name="PeerJ">
        <title>Extensive microbial diversity within the chicken gut microbiome revealed by metagenomics and culture.</title>
        <authorList>
            <person name="Gilroy R."/>
            <person name="Ravi A."/>
            <person name="Getino M."/>
            <person name="Pursley I."/>
            <person name="Horton D.L."/>
            <person name="Alikhan N.F."/>
            <person name="Baker D."/>
            <person name="Gharbi K."/>
            <person name="Hall N."/>
            <person name="Watson M."/>
            <person name="Adriaenssens E.M."/>
            <person name="Foster-Nyarko E."/>
            <person name="Jarju S."/>
            <person name="Secka A."/>
            <person name="Antonio M."/>
            <person name="Oren A."/>
            <person name="Chaudhuri R.R."/>
            <person name="La Ragione R."/>
            <person name="Hildebrand F."/>
            <person name="Pallen M.J."/>
        </authorList>
    </citation>
    <scope>NUCLEOTIDE SEQUENCE</scope>
    <source>
        <strain evidence="1">A6-441</strain>
    </source>
</reference>
<gene>
    <name evidence="1" type="ORF">IAA47_08115</name>
</gene>